<evidence type="ECO:0000313" key="7">
    <source>
        <dbReference type="EMBL" id="GMT23242.1"/>
    </source>
</evidence>
<dbReference type="GO" id="GO:0004888">
    <property type="term" value="F:transmembrane signaling receptor activity"/>
    <property type="evidence" value="ECO:0007669"/>
    <property type="project" value="InterPro"/>
</dbReference>
<dbReference type="PANTHER" id="PTHR31552">
    <property type="entry name" value="SERPENTINE RECEPTOR CLASS GAMMA"/>
    <property type="match status" value="1"/>
</dbReference>
<name>A0AAV5VU80_9BILA</name>
<dbReference type="InterPro" id="IPR000609">
    <property type="entry name" value="7TM_GPCR_serpentine_rcpt_Srg"/>
</dbReference>
<keyword evidence="8" id="KW-1185">Reference proteome</keyword>
<feature type="transmembrane region" description="Helical" evidence="6">
    <location>
        <begin position="6"/>
        <end position="28"/>
    </location>
</feature>
<feature type="non-terminal residue" evidence="7">
    <location>
        <position position="142"/>
    </location>
</feature>
<dbReference type="Pfam" id="PF02118">
    <property type="entry name" value="Srg"/>
    <property type="match status" value="1"/>
</dbReference>
<gene>
    <name evidence="7" type="ORF">PFISCL1PPCAC_14539</name>
</gene>
<accession>A0AAV5VU80</accession>
<dbReference type="PANTHER" id="PTHR31552:SF8">
    <property type="entry name" value="SERPENTINE RECEPTOR CLASS GAMMA"/>
    <property type="match status" value="1"/>
</dbReference>
<evidence type="ECO:0000256" key="5">
    <source>
        <dbReference type="ARBA" id="ARBA00023136"/>
    </source>
</evidence>
<comment type="similarity">
    <text evidence="2 6">Belongs to the nematode receptor-like protein srg family.</text>
</comment>
<keyword evidence="5 6" id="KW-0472">Membrane</keyword>
<evidence type="ECO:0000256" key="1">
    <source>
        <dbReference type="ARBA" id="ARBA00004141"/>
    </source>
</evidence>
<dbReference type="AlphaFoldDB" id="A0AAV5VU80"/>
<sequence length="142" mass="16408">MYPIDAILIINCLYLPFLITLSVVELWLILRPGSQFKSSFYSLFVASVIVDLIFFATTVYEFRFSLFPLVNGIFDGYDCGLCSKIRVTLSFVCPFTQDLLNCFIALNRFTSIYRPIQHSSIWKRLLPFSICFSYFVSIAIFT</sequence>
<dbReference type="Proteomes" id="UP001432322">
    <property type="component" value="Unassembled WGS sequence"/>
</dbReference>
<protein>
    <recommendedName>
        <fullName evidence="6">Serpentine receptor class gamma</fullName>
    </recommendedName>
</protein>
<evidence type="ECO:0000256" key="4">
    <source>
        <dbReference type="ARBA" id="ARBA00022989"/>
    </source>
</evidence>
<comment type="subcellular location">
    <subcellularLocation>
        <location evidence="1">Membrane</location>
        <topology evidence="1">Multi-pass membrane protein</topology>
    </subcellularLocation>
</comment>
<reference evidence="7" key="1">
    <citation type="submission" date="2023-10" db="EMBL/GenBank/DDBJ databases">
        <title>Genome assembly of Pristionchus species.</title>
        <authorList>
            <person name="Yoshida K."/>
            <person name="Sommer R.J."/>
        </authorList>
    </citation>
    <scope>NUCLEOTIDE SEQUENCE</scope>
    <source>
        <strain evidence="7">RS5133</strain>
    </source>
</reference>
<proteinExistence type="inferred from homology"/>
<organism evidence="7 8">
    <name type="scientific">Pristionchus fissidentatus</name>
    <dbReference type="NCBI Taxonomy" id="1538716"/>
    <lineage>
        <taxon>Eukaryota</taxon>
        <taxon>Metazoa</taxon>
        <taxon>Ecdysozoa</taxon>
        <taxon>Nematoda</taxon>
        <taxon>Chromadorea</taxon>
        <taxon>Rhabditida</taxon>
        <taxon>Rhabditina</taxon>
        <taxon>Diplogasteromorpha</taxon>
        <taxon>Diplogasteroidea</taxon>
        <taxon>Neodiplogasteridae</taxon>
        <taxon>Pristionchus</taxon>
    </lineage>
</organism>
<dbReference type="EMBL" id="BTSY01000004">
    <property type="protein sequence ID" value="GMT23242.1"/>
    <property type="molecule type" value="Genomic_DNA"/>
</dbReference>
<evidence type="ECO:0000256" key="2">
    <source>
        <dbReference type="ARBA" id="ARBA00005692"/>
    </source>
</evidence>
<feature type="transmembrane region" description="Helical" evidence="6">
    <location>
        <begin position="40"/>
        <end position="60"/>
    </location>
</feature>
<dbReference type="GO" id="GO:0007606">
    <property type="term" value="P:sensory perception of chemical stimulus"/>
    <property type="evidence" value="ECO:0007669"/>
    <property type="project" value="UniProtKB-UniRule"/>
</dbReference>
<evidence type="ECO:0000256" key="6">
    <source>
        <dbReference type="RuleBase" id="RU280813"/>
    </source>
</evidence>
<comment type="caution">
    <text evidence="7">The sequence shown here is derived from an EMBL/GenBank/DDBJ whole genome shotgun (WGS) entry which is preliminary data.</text>
</comment>
<dbReference type="GO" id="GO:0016020">
    <property type="term" value="C:membrane"/>
    <property type="evidence" value="ECO:0007669"/>
    <property type="project" value="UniProtKB-SubCell"/>
</dbReference>
<comment type="caution">
    <text evidence="6">Lacks conserved residue(s) required for the propagation of feature annotation.</text>
</comment>
<evidence type="ECO:0000313" key="8">
    <source>
        <dbReference type="Proteomes" id="UP001432322"/>
    </source>
</evidence>
<feature type="transmembrane region" description="Helical" evidence="6">
    <location>
        <begin position="121"/>
        <end position="141"/>
    </location>
</feature>
<keyword evidence="3 6" id="KW-0812">Transmembrane</keyword>
<keyword evidence="4 6" id="KW-1133">Transmembrane helix</keyword>
<evidence type="ECO:0000256" key="3">
    <source>
        <dbReference type="ARBA" id="ARBA00022692"/>
    </source>
</evidence>